<organism evidence="1 2">
    <name type="scientific">Ziziphus jujuba</name>
    <name type="common">Chinese jujube</name>
    <name type="synonym">Ziziphus sativa</name>
    <dbReference type="NCBI Taxonomy" id="326968"/>
    <lineage>
        <taxon>Eukaryota</taxon>
        <taxon>Viridiplantae</taxon>
        <taxon>Streptophyta</taxon>
        <taxon>Embryophyta</taxon>
        <taxon>Tracheophyta</taxon>
        <taxon>Spermatophyta</taxon>
        <taxon>Magnoliopsida</taxon>
        <taxon>eudicotyledons</taxon>
        <taxon>Gunneridae</taxon>
        <taxon>Pentapetalae</taxon>
        <taxon>rosids</taxon>
        <taxon>fabids</taxon>
        <taxon>Rosales</taxon>
        <taxon>Rhamnaceae</taxon>
        <taxon>Paliureae</taxon>
        <taxon>Ziziphus</taxon>
    </lineage>
</organism>
<dbReference type="RefSeq" id="XP_060669105.1">
    <property type="nucleotide sequence ID" value="XM_060813122.1"/>
</dbReference>
<dbReference type="Proteomes" id="UP001652623">
    <property type="component" value="Chromosome 12"/>
</dbReference>
<sequence length="262" mass="29804">MKELDKKARYLGNPLFVGRNKLAAFEDLRRKVEARIQGWKAKLLPQSGRATLIKHVAISIPIYTMSTCLLPKSWCDNLEKSVRNFLWKNDPNVGGGFPPVAWSKVCQPKSRVELGFKNLRVFNKALVAKLGWSLVTEDNKLWVRAIKAKYFPYTTFLKGKKKKGCSWIWSGVPNTKPLLAKGVYFRVGKGDSVNIWEDPWIPNNPNFLPIPINSLNPEQVGMVSSLKMSNGRWNESLLIRLFDPDSVVKIKGIFWADNSKDD</sequence>
<dbReference type="PANTHER" id="PTHR33116">
    <property type="entry name" value="REVERSE TRANSCRIPTASE ZINC-BINDING DOMAIN-CONTAINING PROTEIN-RELATED-RELATED"/>
    <property type="match status" value="1"/>
</dbReference>
<reference evidence="2" key="1">
    <citation type="submission" date="2025-08" db="UniProtKB">
        <authorList>
            <consortium name="RefSeq"/>
        </authorList>
    </citation>
    <scope>IDENTIFICATION</scope>
    <source>
        <tissue evidence="2">Seedling</tissue>
    </source>
</reference>
<dbReference type="PANTHER" id="PTHR33116:SF86">
    <property type="entry name" value="REVERSE TRANSCRIPTASE DOMAIN-CONTAINING PROTEIN"/>
    <property type="match status" value="1"/>
</dbReference>
<keyword evidence="1" id="KW-1185">Reference proteome</keyword>
<dbReference type="GeneID" id="132800125"/>
<evidence type="ECO:0000313" key="2">
    <source>
        <dbReference type="RefSeq" id="XP_060669105.1"/>
    </source>
</evidence>
<accession>A0ABM3ZX99</accession>
<protein>
    <submittedName>
        <fullName evidence="2">Uncharacterized mitochondrial protein AtMg00310-like</fullName>
    </submittedName>
</protein>
<gene>
    <name evidence="2" type="primary">LOC132800125</name>
</gene>
<evidence type="ECO:0000313" key="1">
    <source>
        <dbReference type="Proteomes" id="UP001652623"/>
    </source>
</evidence>
<proteinExistence type="predicted"/>
<name>A0ABM3ZX99_ZIZJJ</name>